<evidence type="ECO:0000313" key="2">
    <source>
        <dbReference type="EMBL" id="NEC19809.1"/>
    </source>
</evidence>
<feature type="region of interest" description="Disordered" evidence="1">
    <location>
        <begin position="1"/>
        <end position="45"/>
    </location>
</feature>
<dbReference type="SUPFAM" id="SSF49785">
    <property type="entry name" value="Galactose-binding domain-like"/>
    <property type="match status" value="1"/>
</dbReference>
<dbReference type="EMBL" id="JAAGMP010000743">
    <property type="protein sequence ID" value="NEC19809.1"/>
    <property type="molecule type" value="Genomic_DNA"/>
</dbReference>
<accession>A0A7K3RXC0</accession>
<feature type="non-terminal residue" evidence="2">
    <location>
        <position position="1"/>
    </location>
</feature>
<comment type="caution">
    <text evidence="2">The sequence shown here is derived from an EMBL/GenBank/DDBJ whole genome shotgun (WGS) entry which is preliminary data.</text>
</comment>
<dbReference type="Proteomes" id="UP000469670">
    <property type="component" value="Unassembled WGS sequence"/>
</dbReference>
<dbReference type="Gene3D" id="2.60.120.260">
    <property type="entry name" value="Galactose-binding domain-like"/>
    <property type="match status" value="1"/>
</dbReference>
<evidence type="ECO:0000256" key="1">
    <source>
        <dbReference type="SAM" id="MobiDB-lite"/>
    </source>
</evidence>
<name>A0A7K3RXC0_9ACTN</name>
<evidence type="ECO:0000313" key="3">
    <source>
        <dbReference type="Proteomes" id="UP000469670"/>
    </source>
</evidence>
<protein>
    <submittedName>
        <fullName evidence="2">Peptidase S15</fullName>
    </submittedName>
</protein>
<dbReference type="InterPro" id="IPR008979">
    <property type="entry name" value="Galactose-bd-like_sf"/>
</dbReference>
<reference evidence="2 3" key="1">
    <citation type="submission" date="2020-01" db="EMBL/GenBank/DDBJ databases">
        <title>Insect and environment-associated Actinomycetes.</title>
        <authorList>
            <person name="Currrie C."/>
            <person name="Chevrette M."/>
            <person name="Carlson C."/>
            <person name="Stubbendieck R."/>
            <person name="Wendt-Pienkowski E."/>
        </authorList>
    </citation>
    <scope>NUCLEOTIDE SEQUENCE [LARGE SCALE GENOMIC DNA]</scope>
    <source>
        <strain evidence="2 3">SID7590</strain>
    </source>
</reference>
<organism evidence="2 3">
    <name type="scientific">Streptomyces parvus</name>
    <dbReference type="NCBI Taxonomy" id="66428"/>
    <lineage>
        <taxon>Bacteria</taxon>
        <taxon>Bacillati</taxon>
        <taxon>Actinomycetota</taxon>
        <taxon>Actinomycetes</taxon>
        <taxon>Kitasatosporales</taxon>
        <taxon>Streptomycetaceae</taxon>
        <taxon>Streptomyces</taxon>
    </lineage>
</organism>
<gene>
    <name evidence="2" type="ORF">G3I50_16325</name>
</gene>
<sequence length="68" mass="7490">LPAGTRLRAEIAGHHFPAHARNPHTGDDPVTATRLAPSRRTVNPRGSALHLPVVARRRYVEPVPEICR</sequence>
<dbReference type="AlphaFoldDB" id="A0A7K3RXC0"/>
<proteinExistence type="predicted"/>